<comment type="similarity">
    <text evidence="1 3 6">Belongs to the aldehyde dehydrogenase family.</text>
</comment>
<evidence type="ECO:0000259" key="8">
    <source>
        <dbReference type="Pfam" id="PF00171"/>
    </source>
</evidence>
<dbReference type="PROSITE" id="PS00687">
    <property type="entry name" value="ALDEHYDE_DEHYDR_GLU"/>
    <property type="match status" value="1"/>
</dbReference>
<dbReference type="InterPro" id="IPR029510">
    <property type="entry name" value="Ald_DH_CS_GLU"/>
</dbReference>
<name>A0A9P8PD41_9ASCO</name>
<dbReference type="Gene3D" id="3.40.605.10">
    <property type="entry name" value="Aldehyde Dehydrogenase, Chain A, domain 1"/>
    <property type="match status" value="1"/>
</dbReference>
<feature type="active site" evidence="4 5">
    <location>
        <position position="217"/>
    </location>
</feature>
<dbReference type="AlphaFoldDB" id="A0A9P8PD41"/>
<evidence type="ECO:0000256" key="1">
    <source>
        <dbReference type="ARBA" id="ARBA00009986"/>
    </source>
</evidence>
<protein>
    <recommendedName>
        <fullName evidence="3">Aldehyde dehydrogenase</fullName>
    </recommendedName>
</protein>
<dbReference type="GO" id="GO:0005737">
    <property type="term" value="C:cytoplasm"/>
    <property type="evidence" value="ECO:0007669"/>
    <property type="project" value="TreeGrafter"/>
</dbReference>
<sequence>MSLVALGEIPEAVNKLRLNFTARPRKSQTFVKAQLLSLKDALQKHQDSIVSALLHDFHRSPQETLVAEFGPLLGELAYLAGHLSSLLAPETPEAMPVAFSVASCKIEKEPLGTILVMSPFNFPLLLALSPLAGAIAAGNNVVLKLPGDRCPEFCRVLSRVLAEALDPEILVVVSGGLEEAQAVLKQKYDKIVFTGSTAVGKIVHAKAAESLTPTLLELGGKSPALITSGCSDIQTALARLFWGKFCNAGQVCVSPDYLLVQDSVYDKVVAEMLAVLQKTYQVSETSDYTHLINSSSFYRLVGLLEKTRGKLLFGGARDPETNFLAPTVVTDVDWDDPLMESEIFGPILPVLRYSSLAEAVQTIQKYHDTPLATYIFSDKQEEVELVDTIRSGALLVNETLVHAGIHTCPFGGVGTSGTGNYHGKYSIESFTHKKVIFKQPYWYEVALKDRYAPYSRAKSNWLMFVYRLPSIRRIRYNELATVLAVLLAGLVGYFIGKR</sequence>
<evidence type="ECO:0000256" key="6">
    <source>
        <dbReference type="RuleBase" id="RU003345"/>
    </source>
</evidence>
<dbReference type="GO" id="GO:0004029">
    <property type="term" value="F:aldehyde dehydrogenase (NAD+) activity"/>
    <property type="evidence" value="ECO:0007669"/>
    <property type="project" value="TreeGrafter"/>
</dbReference>
<dbReference type="InterPro" id="IPR012394">
    <property type="entry name" value="Aldehyde_DH_NAD(P)"/>
</dbReference>
<keyword evidence="10" id="KW-1185">Reference proteome</keyword>
<dbReference type="PANTHER" id="PTHR43570:SF16">
    <property type="entry name" value="ALDEHYDE DEHYDROGENASE TYPE III, ISOFORM Q"/>
    <property type="match status" value="1"/>
</dbReference>
<comment type="caution">
    <text evidence="9">The sequence shown here is derived from an EMBL/GenBank/DDBJ whole genome shotgun (WGS) entry which is preliminary data.</text>
</comment>
<reference evidence="9" key="1">
    <citation type="journal article" date="2021" name="Open Biol.">
        <title>Shared evolutionary footprints suggest mitochondrial oxidative damage underlies multiple complex I losses in fungi.</title>
        <authorList>
            <person name="Schikora-Tamarit M.A."/>
            <person name="Marcet-Houben M."/>
            <person name="Nosek J."/>
            <person name="Gabaldon T."/>
        </authorList>
    </citation>
    <scope>NUCLEOTIDE SEQUENCE</scope>
    <source>
        <strain evidence="9">NCAIM Y.01608</strain>
    </source>
</reference>
<keyword evidence="2 3" id="KW-0560">Oxidoreductase</keyword>
<dbReference type="InterPro" id="IPR016163">
    <property type="entry name" value="Ald_DH_C"/>
</dbReference>
<dbReference type="EMBL" id="JAEUBD010000983">
    <property type="protein sequence ID" value="KAH3670058.1"/>
    <property type="molecule type" value="Genomic_DNA"/>
</dbReference>
<evidence type="ECO:0000256" key="3">
    <source>
        <dbReference type="PIRNR" id="PIRNR036492"/>
    </source>
</evidence>
<dbReference type="Gene3D" id="3.40.309.10">
    <property type="entry name" value="Aldehyde Dehydrogenase, Chain A, domain 2"/>
    <property type="match status" value="1"/>
</dbReference>
<feature type="transmembrane region" description="Helical" evidence="7">
    <location>
        <begin position="479"/>
        <end position="496"/>
    </location>
</feature>
<evidence type="ECO:0000256" key="5">
    <source>
        <dbReference type="PROSITE-ProRule" id="PRU10007"/>
    </source>
</evidence>
<keyword evidence="7" id="KW-1133">Transmembrane helix</keyword>
<keyword evidence="7" id="KW-0472">Membrane</keyword>
<dbReference type="Pfam" id="PF00171">
    <property type="entry name" value="Aldedh"/>
    <property type="match status" value="1"/>
</dbReference>
<evidence type="ECO:0000256" key="2">
    <source>
        <dbReference type="ARBA" id="ARBA00023002"/>
    </source>
</evidence>
<proteinExistence type="inferred from homology"/>
<dbReference type="InterPro" id="IPR015590">
    <property type="entry name" value="Aldehyde_DH_dom"/>
</dbReference>
<evidence type="ECO:0000313" key="10">
    <source>
        <dbReference type="Proteomes" id="UP000788993"/>
    </source>
</evidence>
<organism evidence="9 10">
    <name type="scientific">Ogataea polymorpha</name>
    <dbReference type="NCBI Taxonomy" id="460523"/>
    <lineage>
        <taxon>Eukaryota</taxon>
        <taxon>Fungi</taxon>
        <taxon>Dikarya</taxon>
        <taxon>Ascomycota</taxon>
        <taxon>Saccharomycotina</taxon>
        <taxon>Pichiomycetes</taxon>
        <taxon>Pichiales</taxon>
        <taxon>Pichiaceae</taxon>
        <taxon>Ogataea</taxon>
    </lineage>
</organism>
<dbReference type="InterPro" id="IPR016162">
    <property type="entry name" value="Ald_DH_N"/>
</dbReference>
<dbReference type="SUPFAM" id="SSF53720">
    <property type="entry name" value="ALDH-like"/>
    <property type="match status" value="1"/>
</dbReference>
<dbReference type="GO" id="GO:0006081">
    <property type="term" value="P:aldehyde metabolic process"/>
    <property type="evidence" value="ECO:0007669"/>
    <property type="project" value="InterPro"/>
</dbReference>
<evidence type="ECO:0000256" key="7">
    <source>
        <dbReference type="SAM" id="Phobius"/>
    </source>
</evidence>
<gene>
    <name evidence="9" type="ORF">OGATHE_002871</name>
</gene>
<feature type="domain" description="Aldehyde dehydrogenase" evidence="8">
    <location>
        <begin position="32"/>
        <end position="435"/>
    </location>
</feature>
<dbReference type="Proteomes" id="UP000788993">
    <property type="component" value="Unassembled WGS sequence"/>
</dbReference>
<dbReference type="PANTHER" id="PTHR43570">
    <property type="entry name" value="ALDEHYDE DEHYDROGENASE"/>
    <property type="match status" value="1"/>
</dbReference>
<accession>A0A9P8PD41</accession>
<dbReference type="PIRSF" id="PIRSF036492">
    <property type="entry name" value="ALDH"/>
    <property type="match status" value="1"/>
</dbReference>
<evidence type="ECO:0000256" key="4">
    <source>
        <dbReference type="PIRSR" id="PIRSR036492-1"/>
    </source>
</evidence>
<evidence type="ECO:0000313" key="9">
    <source>
        <dbReference type="EMBL" id="KAH3670058.1"/>
    </source>
</evidence>
<reference evidence="9" key="2">
    <citation type="submission" date="2021-01" db="EMBL/GenBank/DDBJ databases">
        <authorList>
            <person name="Schikora-Tamarit M.A."/>
        </authorList>
    </citation>
    <scope>NUCLEOTIDE SEQUENCE</scope>
    <source>
        <strain evidence="9">NCAIM Y.01608</strain>
    </source>
</reference>
<dbReference type="InterPro" id="IPR016161">
    <property type="entry name" value="Ald_DH/histidinol_DH"/>
</dbReference>
<feature type="active site" evidence="4">
    <location>
        <position position="252"/>
    </location>
</feature>
<keyword evidence="7" id="KW-0812">Transmembrane</keyword>